<feature type="compositionally biased region" description="Pro residues" evidence="1">
    <location>
        <begin position="29"/>
        <end position="39"/>
    </location>
</feature>
<gene>
    <name evidence="2" type="ORF">cyc_01053</name>
</gene>
<keyword evidence="3" id="KW-1185">Reference proteome</keyword>
<dbReference type="AlphaFoldDB" id="A0A1D3CZW6"/>
<reference evidence="2 3" key="1">
    <citation type="journal article" date="2016" name="BMC Genomics">
        <title>Comparative genomics reveals Cyclospora cayetanensis possesses coccidia-like metabolism and invasion components but unique surface antigens.</title>
        <authorList>
            <person name="Liu S."/>
            <person name="Wang L."/>
            <person name="Zheng H."/>
            <person name="Xu Z."/>
            <person name="Roellig D.M."/>
            <person name="Li N."/>
            <person name="Frace M.A."/>
            <person name="Tang K."/>
            <person name="Arrowood M.J."/>
            <person name="Moss D.M."/>
            <person name="Zhang L."/>
            <person name="Feng Y."/>
            <person name="Xiao L."/>
        </authorList>
    </citation>
    <scope>NUCLEOTIDE SEQUENCE [LARGE SCALE GENOMIC DNA]</scope>
    <source>
        <strain evidence="2 3">CHN_HEN01</strain>
    </source>
</reference>
<organism evidence="2 3">
    <name type="scientific">Cyclospora cayetanensis</name>
    <dbReference type="NCBI Taxonomy" id="88456"/>
    <lineage>
        <taxon>Eukaryota</taxon>
        <taxon>Sar</taxon>
        <taxon>Alveolata</taxon>
        <taxon>Apicomplexa</taxon>
        <taxon>Conoidasida</taxon>
        <taxon>Coccidia</taxon>
        <taxon>Eucoccidiorida</taxon>
        <taxon>Eimeriorina</taxon>
        <taxon>Eimeriidae</taxon>
        <taxon>Cyclospora</taxon>
    </lineage>
</organism>
<proteinExistence type="predicted"/>
<accession>A0A1D3CZW6</accession>
<name>A0A1D3CZW6_9EIME</name>
<dbReference type="VEuPathDB" id="ToxoDB:cyc_01053"/>
<comment type="caution">
    <text evidence="2">The sequence shown here is derived from an EMBL/GenBank/DDBJ whole genome shotgun (WGS) entry which is preliminary data.</text>
</comment>
<evidence type="ECO:0000256" key="1">
    <source>
        <dbReference type="SAM" id="MobiDB-lite"/>
    </source>
</evidence>
<feature type="compositionally biased region" description="Low complexity" evidence="1">
    <location>
        <begin position="40"/>
        <end position="51"/>
    </location>
</feature>
<sequence length="73" mass="7409">MKSEALVRAVVPGRVGGRLCVSSNSKKPPLTPLSPPSSPSSPSRADQAAAAPSALFVAKGRENAAAATLRLQK</sequence>
<evidence type="ECO:0000313" key="2">
    <source>
        <dbReference type="EMBL" id="OEH76743.1"/>
    </source>
</evidence>
<dbReference type="InParanoid" id="A0A1D3CZW6"/>
<protein>
    <submittedName>
        <fullName evidence="2">Uncharacterized protein</fullName>
    </submittedName>
</protein>
<evidence type="ECO:0000313" key="3">
    <source>
        <dbReference type="Proteomes" id="UP000095192"/>
    </source>
</evidence>
<feature type="region of interest" description="Disordered" evidence="1">
    <location>
        <begin position="17"/>
        <end position="51"/>
    </location>
</feature>
<dbReference type="EMBL" id="JROU02001337">
    <property type="protein sequence ID" value="OEH76743.1"/>
    <property type="molecule type" value="Genomic_DNA"/>
</dbReference>
<dbReference type="Proteomes" id="UP000095192">
    <property type="component" value="Unassembled WGS sequence"/>
</dbReference>